<proteinExistence type="predicted"/>
<dbReference type="Proteomes" id="UP000193689">
    <property type="component" value="Unassembled WGS sequence"/>
</dbReference>
<dbReference type="GeneID" id="63777313"/>
<sequence length="189" mass="21095">MMKRYAEKLTAIQKSVQERQKEKPKREGNPDSGYSSIPPASCLPPNHISSLDEIDPADVIAASNPVQSSPATPTTTSASELRTREATRNSIYSFPDANISVVRPATISGSVSDFSYALPSPWFTGDSGVEANERMAAKDERARAERRERERQRLIKNYEKSVEKLNKKACKAALKQQKKEEKRNKQKKG</sequence>
<name>A0A1Y2DHT7_9PEZI</name>
<keyword evidence="4" id="KW-1185">Reference proteome</keyword>
<comment type="caution">
    <text evidence="3">The sequence shown here is derived from an EMBL/GenBank/DDBJ whole genome shotgun (WGS) entry which is preliminary data.</text>
</comment>
<keyword evidence="1" id="KW-0175">Coiled coil</keyword>
<evidence type="ECO:0000256" key="1">
    <source>
        <dbReference type="SAM" id="Coils"/>
    </source>
</evidence>
<feature type="compositionally biased region" description="Low complexity" evidence="2">
    <location>
        <begin position="68"/>
        <end position="79"/>
    </location>
</feature>
<dbReference type="EMBL" id="MCFJ01000015">
    <property type="protein sequence ID" value="ORY58799.1"/>
    <property type="molecule type" value="Genomic_DNA"/>
</dbReference>
<dbReference type="AlphaFoldDB" id="A0A1Y2DHT7"/>
<feature type="region of interest" description="Disordered" evidence="2">
    <location>
        <begin position="169"/>
        <end position="189"/>
    </location>
</feature>
<evidence type="ECO:0000313" key="3">
    <source>
        <dbReference type="EMBL" id="ORY58799.1"/>
    </source>
</evidence>
<feature type="coiled-coil region" evidence="1">
    <location>
        <begin position="137"/>
        <end position="168"/>
    </location>
</feature>
<evidence type="ECO:0000313" key="4">
    <source>
        <dbReference type="Proteomes" id="UP000193689"/>
    </source>
</evidence>
<accession>A0A1Y2DHT7</accession>
<protein>
    <submittedName>
        <fullName evidence="3">Uncharacterized protein</fullName>
    </submittedName>
</protein>
<evidence type="ECO:0000256" key="2">
    <source>
        <dbReference type="SAM" id="MobiDB-lite"/>
    </source>
</evidence>
<dbReference type="InParanoid" id="A0A1Y2DHT7"/>
<gene>
    <name evidence="3" type="ORF">BCR38DRAFT_446602</name>
</gene>
<reference evidence="3 4" key="1">
    <citation type="submission" date="2016-07" db="EMBL/GenBank/DDBJ databases">
        <title>Pervasive Adenine N6-methylation of Active Genes in Fungi.</title>
        <authorList>
            <consortium name="DOE Joint Genome Institute"/>
            <person name="Mondo S.J."/>
            <person name="Dannebaum R.O."/>
            <person name="Kuo R.C."/>
            <person name="Labutti K."/>
            <person name="Haridas S."/>
            <person name="Kuo A."/>
            <person name="Salamov A."/>
            <person name="Ahrendt S.R."/>
            <person name="Lipzen A."/>
            <person name="Sullivan W."/>
            <person name="Andreopoulos W.B."/>
            <person name="Clum A."/>
            <person name="Lindquist E."/>
            <person name="Daum C."/>
            <person name="Ramamoorthy G.K."/>
            <person name="Gryganskyi A."/>
            <person name="Culley D."/>
            <person name="Magnuson J.K."/>
            <person name="James T.Y."/>
            <person name="O'Malley M.A."/>
            <person name="Stajich J.E."/>
            <person name="Spatafora J.W."/>
            <person name="Visel A."/>
            <person name="Grigoriev I.V."/>
        </authorList>
    </citation>
    <scope>NUCLEOTIDE SEQUENCE [LARGE SCALE GENOMIC DNA]</scope>
    <source>
        <strain evidence="3 4">CBS 129021</strain>
    </source>
</reference>
<feature type="region of interest" description="Disordered" evidence="2">
    <location>
        <begin position="1"/>
        <end position="89"/>
    </location>
</feature>
<dbReference type="RefSeq" id="XP_040711611.1">
    <property type="nucleotide sequence ID" value="XM_040861101.1"/>
</dbReference>
<organism evidence="3 4">
    <name type="scientific">Pseudomassariella vexata</name>
    <dbReference type="NCBI Taxonomy" id="1141098"/>
    <lineage>
        <taxon>Eukaryota</taxon>
        <taxon>Fungi</taxon>
        <taxon>Dikarya</taxon>
        <taxon>Ascomycota</taxon>
        <taxon>Pezizomycotina</taxon>
        <taxon>Sordariomycetes</taxon>
        <taxon>Xylariomycetidae</taxon>
        <taxon>Amphisphaeriales</taxon>
        <taxon>Pseudomassariaceae</taxon>
        <taxon>Pseudomassariella</taxon>
    </lineage>
</organism>
<feature type="compositionally biased region" description="Basic and acidic residues" evidence="2">
    <location>
        <begin position="16"/>
        <end position="29"/>
    </location>
</feature>